<keyword evidence="2" id="KW-0812">Transmembrane</keyword>
<gene>
    <name evidence="4" type="ORF">B0A52_06615</name>
</gene>
<dbReference type="PANTHER" id="PTHR38360:SF1">
    <property type="entry name" value="F12P19.7"/>
    <property type="match status" value="1"/>
</dbReference>
<keyword evidence="2" id="KW-1133">Transmembrane helix</keyword>
<feature type="region of interest" description="Disordered" evidence="1">
    <location>
        <begin position="490"/>
        <end position="520"/>
    </location>
</feature>
<dbReference type="Proteomes" id="UP000288859">
    <property type="component" value="Unassembled WGS sequence"/>
</dbReference>
<keyword evidence="2" id="KW-0472">Membrane</keyword>
<evidence type="ECO:0000313" key="4">
    <source>
        <dbReference type="EMBL" id="RVX69551.1"/>
    </source>
</evidence>
<proteinExistence type="predicted"/>
<dbReference type="AlphaFoldDB" id="A0A438N1E5"/>
<feature type="compositionally biased region" description="Basic and acidic residues" evidence="1">
    <location>
        <begin position="494"/>
        <end position="520"/>
    </location>
</feature>
<name>A0A438N1E5_EXOME</name>
<sequence length="520" mass="57140">MARFAFLTALTAALPAALAAFKEGCADAPWDSDIDFFETKFACSESETNPFCPEYNNTYVKIRNRQARFVLLHCTNEPPPEEITANSLVIKAPVESVAALDGFSQNLIDMLGMSHTIKRVGEYGTVTSSCVRGLMRENNTYDTSKWDEAPPVNVTFHGDISRREDSSQVLIRNDGNFAPMTQLSYLKFIGMFFGMEEQANLIYNAIAGNYRCAASHVNSLITQNSYPQGAFLSAVQKNGSELSVDQSTWWSVLTSDAGTRAVNISHDSEITHVNVAPDDRQNAFAQQSFAIVDTTQYLYTEDMSAAQERERLDTSAWKEEIGISDNIYAVRQQNIYLADKSTNRNRRHAWTDRGPARPDLVLRDLISIIQPEFDPSYITSFIRKAANPEDQLPQRRISTDCVVESEARDALGLTQCELPPGTGGYHSSGSVVNAYGTQTDDIESLALARASGLSSGAKAGISVGSILGGFAVIGVGIWLWLKKRNAGRTGALKSDTESGNVRKEMNVTEKHLSDSDSQKS</sequence>
<accession>A0A438N1E5</accession>
<reference evidence="4 5" key="1">
    <citation type="submission" date="2017-03" db="EMBL/GenBank/DDBJ databases">
        <title>Genomes of endolithic fungi from Antarctica.</title>
        <authorList>
            <person name="Coleine C."/>
            <person name="Masonjones S."/>
            <person name="Stajich J.E."/>
        </authorList>
    </citation>
    <scope>NUCLEOTIDE SEQUENCE [LARGE SCALE GENOMIC DNA]</scope>
    <source>
        <strain evidence="4 5">CCFEE 6314</strain>
    </source>
</reference>
<organism evidence="4 5">
    <name type="scientific">Exophiala mesophila</name>
    <name type="common">Black yeast-like fungus</name>
    <dbReference type="NCBI Taxonomy" id="212818"/>
    <lineage>
        <taxon>Eukaryota</taxon>
        <taxon>Fungi</taxon>
        <taxon>Dikarya</taxon>
        <taxon>Ascomycota</taxon>
        <taxon>Pezizomycotina</taxon>
        <taxon>Eurotiomycetes</taxon>
        <taxon>Chaetothyriomycetidae</taxon>
        <taxon>Chaetothyriales</taxon>
        <taxon>Herpotrichiellaceae</taxon>
        <taxon>Exophiala</taxon>
    </lineage>
</organism>
<dbReference type="VEuPathDB" id="FungiDB:PV10_03667"/>
<dbReference type="PANTHER" id="PTHR38360">
    <property type="entry name" value="OS03G0120000 PROTEIN"/>
    <property type="match status" value="1"/>
</dbReference>
<protein>
    <submittedName>
        <fullName evidence="4">Uncharacterized protein</fullName>
    </submittedName>
</protein>
<evidence type="ECO:0000256" key="3">
    <source>
        <dbReference type="SAM" id="SignalP"/>
    </source>
</evidence>
<evidence type="ECO:0000313" key="5">
    <source>
        <dbReference type="Proteomes" id="UP000288859"/>
    </source>
</evidence>
<evidence type="ECO:0000256" key="1">
    <source>
        <dbReference type="SAM" id="MobiDB-lite"/>
    </source>
</evidence>
<dbReference type="OrthoDB" id="409848at2759"/>
<feature type="signal peptide" evidence="3">
    <location>
        <begin position="1"/>
        <end position="19"/>
    </location>
</feature>
<evidence type="ECO:0000256" key="2">
    <source>
        <dbReference type="SAM" id="Phobius"/>
    </source>
</evidence>
<keyword evidence="3" id="KW-0732">Signal</keyword>
<dbReference type="EMBL" id="NAJM01000028">
    <property type="protein sequence ID" value="RVX69551.1"/>
    <property type="molecule type" value="Genomic_DNA"/>
</dbReference>
<feature type="transmembrane region" description="Helical" evidence="2">
    <location>
        <begin position="459"/>
        <end position="481"/>
    </location>
</feature>
<feature type="chain" id="PRO_5019565663" evidence="3">
    <location>
        <begin position="20"/>
        <end position="520"/>
    </location>
</feature>
<comment type="caution">
    <text evidence="4">The sequence shown here is derived from an EMBL/GenBank/DDBJ whole genome shotgun (WGS) entry which is preliminary data.</text>
</comment>